<protein>
    <submittedName>
        <fullName evidence="2">Uncharacterized protein</fullName>
    </submittedName>
</protein>
<dbReference type="AlphaFoldDB" id="A0A7X1KM00"/>
<proteinExistence type="predicted"/>
<sequence length="48" mass="5017">MRTKLFAALLVSASTAAIQPATAQDAKAASDILVTGSRVIINSEARMR</sequence>
<keyword evidence="3" id="KW-1185">Reference proteome</keyword>
<feature type="signal peptide" evidence="1">
    <location>
        <begin position="1"/>
        <end position="23"/>
    </location>
</feature>
<comment type="caution">
    <text evidence="2">The sequence shown here is derived from an EMBL/GenBank/DDBJ whole genome shotgun (WGS) entry which is preliminary data.</text>
</comment>
<name>A0A7X1KM00_9SPHN</name>
<dbReference type="Proteomes" id="UP000566813">
    <property type="component" value="Unassembled WGS sequence"/>
</dbReference>
<organism evidence="2 3">
    <name type="scientific">Novosphingobium flavum</name>
    <dbReference type="NCBI Taxonomy" id="1778672"/>
    <lineage>
        <taxon>Bacteria</taxon>
        <taxon>Pseudomonadati</taxon>
        <taxon>Pseudomonadota</taxon>
        <taxon>Alphaproteobacteria</taxon>
        <taxon>Sphingomonadales</taxon>
        <taxon>Sphingomonadaceae</taxon>
        <taxon>Novosphingobium</taxon>
    </lineage>
</organism>
<accession>A0A7X1KM00</accession>
<dbReference type="EMBL" id="JACLAW010000008">
    <property type="protein sequence ID" value="MBC2666116.1"/>
    <property type="molecule type" value="Genomic_DNA"/>
</dbReference>
<gene>
    <name evidence="2" type="ORF">H7F51_11365</name>
</gene>
<feature type="chain" id="PRO_5030511531" evidence="1">
    <location>
        <begin position="24"/>
        <end position="48"/>
    </location>
</feature>
<evidence type="ECO:0000256" key="1">
    <source>
        <dbReference type="SAM" id="SignalP"/>
    </source>
</evidence>
<evidence type="ECO:0000313" key="2">
    <source>
        <dbReference type="EMBL" id="MBC2666116.1"/>
    </source>
</evidence>
<reference evidence="2 3" key="1">
    <citation type="submission" date="2020-08" db="EMBL/GenBank/DDBJ databases">
        <title>The genome sequence of type strain Novosphingobium flavum NBRC 111647.</title>
        <authorList>
            <person name="Liu Y."/>
        </authorList>
    </citation>
    <scope>NUCLEOTIDE SEQUENCE [LARGE SCALE GENOMIC DNA]</scope>
    <source>
        <strain evidence="2 3">NBRC 111647</strain>
    </source>
</reference>
<evidence type="ECO:0000313" key="3">
    <source>
        <dbReference type="Proteomes" id="UP000566813"/>
    </source>
</evidence>
<dbReference type="RefSeq" id="WP_185664419.1">
    <property type="nucleotide sequence ID" value="NZ_JACLAW010000008.1"/>
</dbReference>
<keyword evidence="1" id="KW-0732">Signal</keyword>